<accession>A0A923I722</accession>
<dbReference type="InterPro" id="IPR054198">
    <property type="entry name" value="DUF6903"/>
</dbReference>
<reference evidence="2" key="1">
    <citation type="submission" date="2020-08" db="EMBL/GenBank/DDBJ databases">
        <title>Genome public.</title>
        <authorList>
            <person name="Liu C."/>
            <person name="Sun Q."/>
        </authorList>
    </citation>
    <scope>NUCLEOTIDE SEQUENCE</scope>
    <source>
        <strain evidence="2">BX8</strain>
    </source>
</reference>
<evidence type="ECO:0000256" key="1">
    <source>
        <dbReference type="SAM" id="Phobius"/>
    </source>
</evidence>
<feature type="transmembrane region" description="Helical" evidence="1">
    <location>
        <begin position="12"/>
        <end position="30"/>
    </location>
</feature>
<gene>
    <name evidence="2" type="ORF">H8S23_08120</name>
</gene>
<keyword evidence="1" id="KW-1133">Transmembrane helix</keyword>
<keyword evidence="1" id="KW-0472">Membrane</keyword>
<comment type="caution">
    <text evidence="2">The sequence shown here is derived from an EMBL/GenBank/DDBJ whole genome shotgun (WGS) entry which is preliminary data.</text>
</comment>
<keyword evidence="3" id="KW-1185">Reference proteome</keyword>
<dbReference type="AlphaFoldDB" id="A0A923I722"/>
<protein>
    <submittedName>
        <fullName evidence="2">Uncharacterized protein</fullName>
    </submittedName>
</protein>
<feature type="transmembrane region" description="Helical" evidence="1">
    <location>
        <begin position="36"/>
        <end position="56"/>
    </location>
</feature>
<dbReference type="Pfam" id="PF21844">
    <property type="entry name" value="DUF6903"/>
    <property type="match status" value="1"/>
</dbReference>
<organism evidence="2 3">
    <name type="scientific">Anaerofilum hominis</name>
    <dbReference type="NCBI Taxonomy" id="2763016"/>
    <lineage>
        <taxon>Bacteria</taxon>
        <taxon>Bacillati</taxon>
        <taxon>Bacillota</taxon>
        <taxon>Clostridia</taxon>
        <taxon>Eubacteriales</taxon>
        <taxon>Oscillospiraceae</taxon>
        <taxon>Anaerofilum</taxon>
    </lineage>
</organism>
<name>A0A923I722_9FIRM</name>
<proteinExistence type="predicted"/>
<dbReference type="Proteomes" id="UP000659630">
    <property type="component" value="Unassembled WGS sequence"/>
</dbReference>
<evidence type="ECO:0000313" key="3">
    <source>
        <dbReference type="Proteomes" id="UP000659630"/>
    </source>
</evidence>
<dbReference type="RefSeq" id="WP_186887824.1">
    <property type="nucleotide sequence ID" value="NZ_JACONZ010000002.1"/>
</dbReference>
<keyword evidence="1" id="KW-0812">Transmembrane</keyword>
<sequence length="70" mass="7947">MQFWKEHEKLRVALIAAFFLLGMMLVIAGWRMTGSLPGLGIMLAGLALLLAALYLYNKPFTDPRPKKKKR</sequence>
<evidence type="ECO:0000313" key="2">
    <source>
        <dbReference type="EMBL" id="MBC5581476.1"/>
    </source>
</evidence>
<dbReference type="EMBL" id="JACONZ010000002">
    <property type="protein sequence ID" value="MBC5581476.1"/>
    <property type="molecule type" value="Genomic_DNA"/>
</dbReference>